<feature type="domain" description="Ig-like" evidence="5">
    <location>
        <begin position="723"/>
        <end position="808"/>
    </location>
</feature>
<dbReference type="InterPro" id="IPR013098">
    <property type="entry name" value="Ig_I-set"/>
</dbReference>
<keyword evidence="2" id="KW-0964">Secreted</keyword>
<feature type="domain" description="Ig-like" evidence="5">
    <location>
        <begin position="634"/>
        <end position="719"/>
    </location>
</feature>
<dbReference type="InterPro" id="IPR007110">
    <property type="entry name" value="Ig-like_dom"/>
</dbReference>
<dbReference type="EMBL" id="KQ460426">
    <property type="protein sequence ID" value="KPJ14781.1"/>
    <property type="molecule type" value="Genomic_DNA"/>
</dbReference>
<dbReference type="SMART" id="SM00408">
    <property type="entry name" value="IGc2"/>
    <property type="match status" value="6"/>
</dbReference>
<dbReference type="InterPro" id="IPR050958">
    <property type="entry name" value="Cell_Adh-Cytoskel_Orgn"/>
</dbReference>
<dbReference type="PROSITE" id="PS50835">
    <property type="entry name" value="IG_LIKE"/>
    <property type="match status" value="6"/>
</dbReference>
<feature type="domain" description="Ig-like" evidence="5">
    <location>
        <begin position="449"/>
        <end position="537"/>
    </location>
</feature>
<feature type="domain" description="Ig-like" evidence="5">
    <location>
        <begin position="544"/>
        <end position="629"/>
    </location>
</feature>
<reference evidence="6 7" key="1">
    <citation type="journal article" date="2015" name="Nat. Commun.">
        <title>Outbred genome sequencing and CRISPR/Cas9 gene editing in butterflies.</title>
        <authorList>
            <person name="Li X."/>
            <person name="Fan D."/>
            <person name="Zhang W."/>
            <person name="Liu G."/>
            <person name="Zhang L."/>
            <person name="Zhao L."/>
            <person name="Fang X."/>
            <person name="Chen L."/>
            <person name="Dong Y."/>
            <person name="Chen Y."/>
            <person name="Ding Y."/>
            <person name="Zhao R."/>
            <person name="Feng M."/>
            <person name="Zhu Y."/>
            <person name="Feng Y."/>
            <person name="Jiang X."/>
            <person name="Zhu D."/>
            <person name="Xiang H."/>
            <person name="Feng X."/>
            <person name="Li S."/>
            <person name="Wang J."/>
            <person name="Zhang G."/>
            <person name="Kronforst M.R."/>
            <person name="Wang W."/>
        </authorList>
    </citation>
    <scope>NUCLEOTIDE SEQUENCE [LARGE SCALE GENOMIC DNA]</scope>
    <source>
        <strain evidence="6">Ya'a_city_454_Pm</strain>
        <tissue evidence="6">Whole body</tissue>
    </source>
</reference>
<evidence type="ECO:0000256" key="1">
    <source>
        <dbReference type="ARBA" id="ARBA00004613"/>
    </source>
</evidence>
<sequence length="940" mass="105906">MSADIKNVLNSTDGLFDAVVNTKKSEIENFVLVTFNDPVFELRIITDKRDEFKTSLRSLRVSGGGDCPEMAMSGIELGLQKGRPYSYLFVFTDATAKDMYKFERIMKYVMKLVDSRKVDIKQKQFNATDDKKVVVPLDPSIGTAIISVSSGNSSLNVKDKDNTTVGTEEIAKTENIKMSNFGRRIFVETPDVDGLLSDRRSDPTFLQQVVLWNNTNPGDYTVEINSTTNTLVTIHGTTKVTFNYGFSVTKPNYFNETTNRPVADQKSYILIKLNTEGIKLNLQRLQFVDLKDNILFDKVKFVAQEDHYYLTEPINFPKDTFKIVMIAEDEKTKNVLKRASLPIESQKVLPGTMENEAPAVTIFGATKVKASTGKPLQLKCRVTGYPKPKISWEDAFGTTLTSTVSTVREEYEYLNVLNIEKVHQSTTYICKASNIISSDEKIVEVDTGDRFAVVKFSKDKKIEYNKEEKLFCKVNADPPANVLWYLNGNQVEANDDFDISPDKSTLTIKKMKQNYIGTVLCEVRNSVKRLMYNMKLSMTGDVGPEIDKKTTEIFVIEGSSAIVSCRILKGNPKPMINWTFKSKNNDTFYDIKEYNEDIRIEKVSTNDVGTYKCVAKNDISEDSHILDLTIEYAPVVLGQSNIDINQQIGQKILISCDIKGEPEPFISWFLNGLMIVESELYQIDKDNTLTFEASIKTMGQYSCEGVNKFGSIKKIANVSVFEPLKIDLGETNITIEVGRQLSLSCPVKGYPKPKIQWTFMPLYDLELRNLSSSNAQLQIPEFQTSDSGYYVCTVTISGDEKTHLFVVNVKEPIKSTPKKIVAVDGDPFLKIPCESAAEPKSTISWFKNGAPITVGNEWHTLESDGSLIIKDIKTPTAGIYDCANHDRSKVYESFEVNVAMHPDANNLNYNIEYFIENKNGTVPCKVAQATTDYILWWYKV</sequence>
<evidence type="ECO:0000313" key="7">
    <source>
        <dbReference type="Proteomes" id="UP000053240"/>
    </source>
</evidence>
<dbReference type="PANTHER" id="PTHR45080">
    <property type="entry name" value="CONTACTIN 5"/>
    <property type="match status" value="1"/>
</dbReference>
<keyword evidence="3" id="KW-0732">Signal</keyword>
<dbReference type="GO" id="GO:0050808">
    <property type="term" value="P:synapse organization"/>
    <property type="evidence" value="ECO:0007669"/>
    <property type="project" value="TreeGrafter"/>
</dbReference>
<comment type="subcellular location">
    <subcellularLocation>
        <location evidence="1">Secreted</location>
    </subcellularLocation>
</comment>
<protein>
    <submittedName>
        <fullName evidence="6">Hemicentin-2</fullName>
    </submittedName>
</protein>
<evidence type="ECO:0000256" key="4">
    <source>
        <dbReference type="ARBA" id="ARBA00023319"/>
    </source>
</evidence>
<dbReference type="InterPro" id="IPR056861">
    <property type="entry name" value="HMCN1-like_VWA"/>
</dbReference>
<proteinExistence type="predicted"/>
<dbReference type="SUPFAM" id="SSF48726">
    <property type="entry name" value="Immunoglobulin"/>
    <property type="match status" value="4"/>
</dbReference>
<dbReference type="GO" id="GO:0030424">
    <property type="term" value="C:axon"/>
    <property type="evidence" value="ECO:0007669"/>
    <property type="project" value="TreeGrafter"/>
</dbReference>
<dbReference type="STRING" id="76193.A0A0N1IPC9"/>
<name>A0A0N1IPC9_PAPMA</name>
<gene>
    <name evidence="6" type="ORF">RR48_05875</name>
</gene>
<dbReference type="GO" id="GO:0008046">
    <property type="term" value="F:axon guidance receptor activity"/>
    <property type="evidence" value="ECO:0007669"/>
    <property type="project" value="TreeGrafter"/>
</dbReference>
<dbReference type="Gene3D" id="2.60.40.10">
    <property type="entry name" value="Immunoglobulins"/>
    <property type="match status" value="6"/>
</dbReference>
<feature type="domain" description="Ig-like" evidence="5">
    <location>
        <begin position="811"/>
        <end position="899"/>
    </location>
</feature>
<dbReference type="Pfam" id="PF13927">
    <property type="entry name" value="Ig_3"/>
    <property type="match status" value="2"/>
</dbReference>
<dbReference type="Proteomes" id="UP000053240">
    <property type="component" value="Unassembled WGS sequence"/>
</dbReference>
<evidence type="ECO:0000256" key="3">
    <source>
        <dbReference type="ARBA" id="ARBA00022729"/>
    </source>
</evidence>
<keyword evidence="4" id="KW-0393">Immunoglobulin domain</keyword>
<dbReference type="GO" id="GO:0005886">
    <property type="term" value="C:plasma membrane"/>
    <property type="evidence" value="ECO:0007669"/>
    <property type="project" value="TreeGrafter"/>
</dbReference>
<dbReference type="CDD" id="cd00096">
    <property type="entry name" value="Ig"/>
    <property type="match status" value="3"/>
</dbReference>
<organism evidence="6 7">
    <name type="scientific">Papilio machaon</name>
    <name type="common">Old World swallowtail butterfly</name>
    <dbReference type="NCBI Taxonomy" id="76193"/>
    <lineage>
        <taxon>Eukaryota</taxon>
        <taxon>Metazoa</taxon>
        <taxon>Ecdysozoa</taxon>
        <taxon>Arthropoda</taxon>
        <taxon>Hexapoda</taxon>
        <taxon>Insecta</taxon>
        <taxon>Pterygota</taxon>
        <taxon>Neoptera</taxon>
        <taxon>Endopterygota</taxon>
        <taxon>Lepidoptera</taxon>
        <taxon>Glossata</taxon>
        <taxon>Ditrysia</taxon>
        <taxon>Papilionoidea</taxon>
        <taxon>Papilionidae</taxon>
        <taxon>Papilioninae</taxon>
        <taxon>Papilio</taxon>
    </lineage>
</organism>
<feature type="domain" description="Ig-like" evidence="5">
    <location>
        <begin position="358"/>
        <end position="446"/>
    </location>
</feature>
<dbReference type="Pfam" id="PF07679">
    <property type="entry name" value="I-set"/>
    <property type="match status" value="4"/>
</dbReference>
<evidence type="ECO:0000259" key="5">
    <source>
        <dbReference type="PROSITE" id="PS50835"/>
    </source>
</evidence>
<dbReference type="InterPro" id="IPR003598">
    <property type="entry name" value="Ig_sub2"/>
</dbReference>
<dbReference type="SMART" id="SM00409">
    <property type="entry name" value="IG"/>
    <property type="match status" value="6"/>
</dbReference>
<dbReference type="InterPro" id="IPR003599">
    <property type="entry name" value="Ig_sub"/>
</dbReference>
<keyword evidence="7" id="KW-1185">Reference proteome</keyword>
<dbReference type="PANTHER" id="PTHR45080:SF34">
    <property type="entry name" value="MYOSIN LIGHT CHAIN KINASE, SMOOTH MUSCLE-LIKE"/>
    <property type="match status" value="1"/>
</dbReference>
<dbReference type="GO" id="GO:0043025">
    <property type="term" value="C:neuronal cell body"/>
    <property type="evidence" value="ECO:0007669"/>
    <property type="project" value="TreeGrafter"/>
</dbReference>
<dbReference type="InParanoid" id="A0A0N1IPC9"/>
<dbReference type="AlphaFoldDB" id="A0A0N1IPC9"/>
<dbReference type="InterPro" id="IPR036179">
    <property type="entry name" value="Ig-like_dom_sf"/>
</dbReference>
<dbReference type="Pfam" id="PF25106">
    <property type="entry name" value="VWA_4"/>
    <property type="match status" value="1"/>
</dbReference>
<accession>A0A0N1IPC9</accession>
<evidence type="ECO:0000313" key="6">
    <source>
        <dbReference type="EMBL" id="KPJ14781.1"/>
    </source>
</evidence>
<dbReference type="GO" id="GO:0007156">
    <property type="term" value="P:homophilic cell adhesion via plasma membrane adhesion molecules"/>
    <property type="evidence" value="ECO:0007669"/>
    <property type="project" value="TreeGrafter"/>
</dbReference>
<evidence type="ECO:0000256" key="2">
    <source>
        <dbReference type="ARBA" id="ARBA00022525"/>
    </source>
</evidence>
<dbReference type="InterPro" id="IPR013783">
    <property type="entry name" value="Ig-like_fold"/>
</dbReference>